<sequence length="338" mass="38229">MRNRSENIMDIRADSIYSKLSCSMQEKPVMENNSVKLISLKSKTLSIHAAVKECSNVPDNITPKTEYKRHGVWCQIKQFLFAARNTLFGARNHHDSNMYVAYEKVDDICPLIVNQSSNAMAKNESGPSTALIKEKINKATDNFIAKNLSIDAEKIKKLPESSFEYQVFQNLYGTVFSRAKDEFVSYCKENNIPLKNEKVQACFASLGSVALQFGMDGEVDSKVGYFVPRCIGASALITAIMTPIVASDFSELSESSRKDLMGYAEQEMISKFSEKSQNYEDYQGRDPRDFRTGLDLVLEDYKALIDVNERGLSQFNNNFDQHDQHDQGEHKVTGFRAH</sequence>
<evidence type="ECO:0000256" key="1">
    <source>
        <dbReference type="SAM" id="MobiDB-lite"/>
    </source>
</evidence>
<name>A0A481WGL6_PLESH</name>
<dbReference type="InterPro" id="IPR016019">
    <property type="entry name" value="SopE_GEF_dom"/>
</dbReference>
<accession>A0A481WGL6</accession>
<organism evidence="3">
    <name type="scientific">Plesiomonas shigelloides</name>
    <name type="common">Aeromonas shigelloides</name>
    <dbReference type="NCBI Taxonomy" id="703"/>
    <lineage>
        <taxon>Bacteria</taxon>
        <taxon>Pseudomonadati</taxon>
        <taxon>Pseudomonadota</taxon>
        <taxon>Gammaproteobacteria</taxon>
        <taxon>Enterobacterales</taxon>
        <taxon>Enterobacteriaceae</taxon>
        <taxon>Plesiomonas</taxon>
    </lineage>
</organism>
<reference evidence="3" key="1">
    <citation type="journal article" date="2019" name="J. Microbiol. Methods">
        <title>Plesiomonas shigelloides sipD mutant, generated by an efficient gene transfer system, is less invasive.</title>
        <authorList>
            <person name="Xi D."/>
            <person name="Jing F."/>
            <person name="Liu Q."/>
            <person name="Cao B."/>
        </authorList>
    </citation>
    <scope>NUCLEOTIDE SEQUENCE</scope>
    <source>
        <strain evidence="3">G5884</strain>
    </source>
</reference>
<feature type="domain" description="Guanine nucleotide exchange factor SopE GEF" evidence="2">
    <location>
        <begin position="162"/>
        <end position="301"/>
    </location>
</feature>
<dbReference type="GO" id="GO:0030036">
    <property type="term" value="P:actin cytoskeleton organization"/>
    <property type="evidence" value="ECO:0007669"/>
    <property type="project" value="InterPro"/>
</dbReference>
<dbReference type="Gene3D" id="1.10.4120.10">
    <property type="entry name" value="SopE-like, GEF domain"/>
    <property type="match status" value="1"/>
</dbReference>
<dbReference type="InterPro" id="IPR035949">
    <property type="entry name" value="SopE-like_GEF_dom_sf"/>
</dbReference>
<feature type="region of interest" description="Disordered" evidence="1">
    <location>
        <begin position="318"/>
        <end position="338"/>
    </location>
</feature>
<dbReference type="AlphaFoldDB" id="A0A481WGL6"/>
<protein>
    <recommendedName>
        <fullName evidence="2">Guanine nucleotide exchange factor SopE GEF domain-containing protein</fullName>
    </recommendedName>
</protein>
<proteinExistence type="predicted"/>
<evidence type="ECO:0000313" key="3">
    <source>
        <dbReference type="EMBL" id="QBJ27751.1"/>
    </source>
</evidence>
<evidence type="ECO:0000259" key="2">
    <source>
        <dbReference type="Pfam" id="PF07487"/>
    </source>
</evidence>
<dbReference type="Pfam" id="PF07487">
    <property type="entry name" value="SopE_GEF"/>
    <property type="match status" value="1"/>
</dbReference>
<dbReference type="SUPFAM" id="SSF81832">
    <property type="entry name" value="SopE-like GEF domain"/>
    <property type="match status" value="1"/>
</dbReference>
<feature type="compositionally biased region" description="Basic and acidic residues" evidence="1">
    <location>
        <begin position="320"/>
        <end position="332"/>
    </location>
</feature>
<dbReference type="EMBL" id="MK256934">
    <property type="protein sequence ID" value="QBJ27751.1"/>
    <property type="molecule type" value="Genomic_DNA"/>
</dbReference>
<dbReference type="GO" id="GO:0005085">
    <property type="term" value="F:guanyl-nucleotide exchange factor activity"/>
    <property type="evidence" value="ECO:0007669"/>
    <property type="project" value="InterPro"/>
</dbReference>